<comment type="catalytic activity">
    <reaction evidence="8">
        <text>[PQQ precursor protein] + S-adenosyl-L-methionine = E-Y cross-linked-[PQQ precursor protein] + 5'-deoxyadenosine + L-methionine + H(+)</text>
        <dbReference type="Rhea" id="RHEA:56836"/>
        <dbReference type="Rhea" id="RHEA-COMP:14800"/>
        <dbReference type="Rhea" id="RHEA-COMP:14801"/>
        <dbReference type="ChEBI" id="CHEBI:15378"/>
        <dbReference type="ChEBI" id="CHEBI:17319"/>
        <dbReference type="ChEBI" id="CHEBI:57844"/>
        <dbReference type="ChEBI" id="CHEBI:59789"/>
        <dbReference type="ChEBI" id="CHEBI:141026"/>
        <dbReference type="ChEBI" id="CHEBI:141027"/>
        <dbReference type="EC" id="1.21.98.4"/>
    </reaction>
</comment>
<feature type="domain" description="Radical SAM core" evidence="9">
    <location>
        <begin position="3"/>
        <end position="220"/>
    </location>
</feature>
<dbReference type="GO" id="GO:0032324">
    <property type="term" value="P:molybdopterin cofactor biosynthetic process"/>
    <property type="evidence" value="ECO:0007669"/>
    <property type="project" value="UniProtKB-ARBA"/>
</dbReference>
<name>A0A563W1Y2_9CYAN</name>
<sequence length="364" mass="40936">MIIERPLTLIAELTYRCPLRCPYCSNPLNYSDSNYRQELATEYWLKAISQAASLGILQLGFTGGEPLLRQDLEIMVEAAAKTGIYTSLITAGTLLTPDRAAKLRECGLDHIQISIQDSQAAKSDYIAGIPSFEKKLAAARLVKRLGFPLTINVVLHRHNLDRTEEILELCKTLEADRVELANTQYYGWALSNRDSLLPTPEQLERAKQAVAIAKQQRYFPMGVVYVLPDYYEKYPKPCMGGWGQKTMVISPNGDVLPCQVATSIPELTFTNLRNGTLEWIWFESEAFNRFRGIDWMDEPCRSCSRQTIDFGGCRCQALLLTGSATATDPVCHLSPEHHLILKAQEQGQGKQEFSPTFTYRSAKE</sequence>
<dbReference type="GO" id="GO:0009975">
    <property type="term" value="F:cyclase activity"/>
    <property type="evidence" value="ECO:0007669"/>
    <property type="project" value="UniProtKB-UniRule"/>
</dbReference>
<dbReference type="PROSITE" id="PS01305">
    <property type="entry name" value="MOAA_NIFB_PQQE"/>
    <property type="match status" value="1"/>
</dbReference>
<dbReference type="EC" id="1.21.98.4" evidence="8"/>
<dbReference type="OrthoDB" id="9782387at2"/>
<gene>
    <name evidence="8 10" type="primary">pqqE</name>
    <name evidence="10" type="ORF">H1P_6300008</name>
</gene>
<dbReference type="PANTHER" id="PTHR11228">
    <property type="entry name" value="RADICAL SAM DOMAIN PROTEIN"/>
    <property type="match status" value="1"/>
</dbReference>
<dbReference type="InterPro" id="IPR058240">
    <property type="entry name" value="rSAM_sf"/>
</dbReference>
<dbReference type="SFLD" id="SFLDG01387">
    <property type="entry name" value="BtrN-like_SPASM_domain_contain"/>
    <property type="match status" value="1"/>
</dbReference>
<keyword evidence="6 8" id="KW-0408">Iron</keyword>
<keyword evidence="2 8" id="KW-0949">S-adenosyl-L-methionine</keyword>
<dbReference type="CDD" id="cd21119">
    <property type="entry name" value="SPASM_PqqE"/>
    <property type="match status" value="1"/>
</dbReference>
<keyword evidence="3 8" id="KW-0479">Metal-binding</keyword>
<keyword evidence="1 8" id="KW-0004">4Fe-4S</keyword>
<dbReference type="GO" id="GO:0018189">
    <property type="term" value="P:pyrroloquinoline quinone biosynthetic process"/>
    <property type="evidence" value="ECO:0007669"/>
    <property type="project" value="UniProtKB-UniRule"/>
</dbReference>
<evidence type="ECO:0000259" key="9">
    <source>
        <dbReference type="PROSITE" id="PS51918"/>
    </source>
</evidence>
<dbReference type="HAMAP" id="MF_00660">
    <property type="entry name" value="PqqE"/>
    <property type="match status" value="1"/>
</dbReference>
<dbReference type="InterPro" id="IPR023885">
    <property type="entry name" value="4Fe4S-binding_SPASM_dom"/>
</dbReference>
<evidence type="ECO:0000313" key="11">
    <source>
        <dbReference type="Proteomes" id="UP000320055"/>
    </source>
</evidence>
<dbReference type="SFLD" id="SFLDS00029">
    <property type="entry name" value="Radical_SAM"/>
    <property type="match status" value="1"/>
</dbReference>
<keyword evidence="5 8" id="KW-0560">Oxidoreductase</keyword>
<dbReference type="InterPro" id="IPR050377">
    <property type="entry name" value="Radical_SAM_PqqE_MftC-like"/>
</dbReference>
<dbReference type="PROSITE" id="PS51918">
    <property type="entry name" value="RADICAL_SAM"/>
    <property type="match status" value="1"/>
</dbReference>
<dbReference type="NCBIfam" id="TIGR04085">
    <property type="entry name" value="rSAM_more_4Fe4S"/>
    <property type="match status" value="1"/>
</dbReference>
<evidence type="ECO:0000256" key="8">
    <source>
        <dbReference type="HAMAP-Rule" id="MF_00660"/>
    </source>
</evidence>
<dbReference type="InterPro" id="IPR000385">
    <property type="entry name" value="MoaA_NifB_PqqE_Fe-S-bd_CS"/>
</dbReference>
<protein>
    <recommendedName>
        <fullName evidence="8">PqqA peptide cyclase</fullName>
        <ecNumber evidence="8">1.21.98.4</ecNumber>
    </recommendedName>
    <alternativeName>
        <fullName evidence="8">Coenzyme PQQ synthesis protein E</fullName>
    </alternativeName>
</protein>
<evidence type="ECO:0000256" key="3">
    <source>
        <dbReference type="ARBA" id="ARBA00022723"/>
    </source>
</evidence>
<dbReference type="Pfam" id="PF04055">
    <property type="entry name" value="Radical_SAM"/>
    <property type="match status" value="1"/>
</dbReference>
<dbReference type="AlphaFoldDB" id="A0A563W1Y2"/>
<dbReference type="GO" id="GO:1904047">
    <property type="term" value="F:S-adenosyl-L-methionine binding"/>
    <property type="evidence" value="ECO:0007669"/>
    <property type="project" value="UniProtKB-UniRule"/>
</dbReference>
<dbReference type="PIRSF" id="PIRSF037420">
    <property type="entry name" value="PQQ_syn_pqqE"/>
    <property type="match status" value="1"/>
</dbReference>
<comment type="similarity">
    <text evidence="8">Belongs to the radical SAM superfamily. PqqE family.</text>
</comment>
<evidence type="ECO:0000313" key="10">
    <source>
        <dbReference type="EMBL" id="VEP17645.1"/>
    </source>
</evidence>
<dbReference type="SUPFAM" id="SSF102114">
    <property type="entry name" value="Radical SAM enzymes"/>
    <property type="match status" value="1"/>
</dbReference>
<comment type="cofactor">
    <cofactor evidence="8">
        <name>[4Fe-4S] cluster</name>
        <dbReference type="ChEBI" id="CHEBI:49883"/>
    </cofactor>
    <text evidence="8">Binds 1 [4Fe-4S] cluster. The cluster is coordinated with 3 cysteines and an exchangeable S-adenosyl-L-methionine.</text>
</comment>
<dbReference type="Gene3D" id="3.20.20.70">
    <property type="entry name" value="Aldolase class I"/>
    <property type="match status" value="1"/>
</dbReference>
<evidence type="ECO:0000256" key="2">
    <source>
        <dbReference type="ARBA" id="ARBA00022691"/>
    </source>
</evidence>
<dbReference type="Proteomes" id="UP000320055">
    <property type="component" value="Unassembled WGS sequence"/>
</dbReference>
<keyword evidence="4 8" id="KW-0884">PQQ biosynthesis</keyword>
<proteinExistence type="inferred from homology"/>
<organism evidence="10 11">
    <name type="scientific">Hyella patelloides LEGE 07179</name>
    <dbReference type="NCBI Taxonomy" id="945734"/>
    <lineage>
        <taxon>Bacteria</taxon>
        <taxon>Bacillati</taxon>
        <taxon>Cyanobacteriota</taxon>
        <taxon>Cyanophyceae</taxon>
        <taxon>Pleurocapsales</taxon>
        <taxon>Hyellaceae</taxon>
        <taxon>Hyella</taxon>
    </lineage>
</organism>
<dbReference type="InterPro" id="IPR006638">
    <property type="entry name" value="Elp3/MiaA/NifB-like_rSAM"/>
</dbReference>
<dbReference type="SFLD" id="SFLDG01067">
    <property type="entry name" value="SPASM/twitch_domain_containing"/>
    <property type="match status" value="1"/>
</dbReference>
<dbReference type="SMART" id="SM00729">
    <property type="entry name" value="Elp3"/>
    <property type="match status" value="1"/>
</dbReference>
<comment type="function">
    <text evidence="8">Catalyzes the cross-linking of a glutamate residue and a tyrosine residue in the PqqA protein as part of the biosynthesis of pyrroloquinoline quinone (PQQ).</text>
</comment>
<evidence type="ECO:0000256" key="6">
    <source>
        <dbReference type="ARBA" id="ARBA00023004"/>
    </source>
</evidence>
<dbReference type="SFLD" id="SFLDG01386">
    <property type="entry name" value="main_SPASM_domain-containing"/>
    <property type="match status" value="1"/>
</dbReference>
<dbReference type="EMBL" id="CAACVJ010000591">
    <property type="protein sequence ID" value="VEP17645.1"/>
    <property type="molecule type" value="Genomic_DNA"/>
</dbReference>
<dbReference type="GO" id="GO:0016491">
    <property type="term" value="F:oxidoreductase activity"/>
    <property type="evidence" value="ECO:0007669"/>
    <property type="project" value="UniProtKB-KW"/>
</dbReference>
<dbReference type="InterPro" id="IPR017200">
    <property type="entry name" value="PqqE-like"/>
</dbReference>
<evidence type="ECO:0000256" key="7">
    <source>
        <dbReference type="ARBA" id="ARBA00023014"/>
    </source>
</evidence>
<feature type="binding site" evidence="8">
    <location>
        <position position="17"/>
    </location>
    <ligand>
        <name>[4Fe-4S] cluster</name>
        <dbReference type="ChEBI" id="CHEBI:49883"/>
        <note>4Fe-4S-S-AdoMet</note>
    </ligand>
</feature>
<dbReference type="InterPro" id="IPR013785">
    <property type="entry name" value="Aldolase_TIM"/>
</dbReference>
<keyword evidence="11" id="KW-1185">Reference proteome</keyword>
<dbReference type="GO" id="GO:0051539">
    <property type="term" value="F:4 iron, 4 sulfur cluster binding"/>
    <property type="evidence" value="ECO:0007669"/>
    <property type="project" value="UniProtKB-KW"/>
</dbReference>
<dbReference type="UniPathway" id="UPA00539"/>
<dbReference type="InterPro" id="IPR034391">
    <property type="entry name" value="AdoMet-like_SPASM_containing"/>
</dbReference>
<reference evidence="10 11" key="1">
    <citation type="submission" date="2019-01" db="EMBL/GenBank/DDBJ databases">
        <authorList>
            <person name="Brito A."/>
        </authorList>
    </citation>
    <scope>NUCLEOTIDE SEQUENCE [LARGE SCALE GENOMIC DNA]</scope>
    <source>
        <strain evidence="10">1</strain>
    </source>
</reference>
<dbReference type="CDD" id="cd01335">
    <property type="entry name" value="Radical_SAM"/>
    <property type="match status" value="1"/>
</dbReference>
<dbReference type="GO" id="GO:0005506">
    <property type="term" value="F:iron ion binding"/>
    <property type="evidence" value="ECO:0007669"/>
    <property type="project" value="UniProtKB-UniRule"/>
</dbReference>
<feature type="binding site" evidence="8">
    <location>
        <position position="24"/>
    </location>
    <ligand>
        <name>[4Fe-4S] cluster</name>
        <dbReference type="ChEBI" id="CHEBI:49883"/>
        <note>4Fe-4S-S-AdoMet</note>
    </ligand>
</feature>
<accession>A0A563W1Y2</accession>
<comment type="pathway">
    <text evidence="8">Cofactor biosynthesis; pyrroloquinoline quinone biosynthesis.</text>
</comment>
<dbReference type="Pfam" id="PF13186">
    <property type="entry name" value="SPASM"/>
    <property type="match status" value="1"/>
</dbReference>
<evidence type="ECO:0000256" key="4">
    <source>
        <dbReference type="ARBA" id="ARBA00022905"/>
    </source>
</evidence>
<keyword evidence="7 8" id="KW-0411">Iron-sulfur</keyword>
<feature type="binding site" evidence="8">
    <location>
        <position position="21"/>
    </location>
    <ligand>
        <name>[4Fe-4S] cluster</name>
        <dbReference type="ChEBI" id="CHEBI:49883"/>
        <note>4Fe-4S-S-AdoMet</note>
    </ligand>
</feature>
<dbReference type="InterPro" id="IPR007197">
    <property type="entry name" value="rSAM"/>
</dbReference>
<dbReference type="SFLD" id="SFLDF00280">
    <property type="entry name" value="coenzyme_PQQ_synthesis_protein"/>
    <property type="match status" value="1"/>
</dbReference>
<dbReference type="InterPro" id="IPR011843">
    <property type="entry name" value="PQQ_synth_PqqE_bac"/>
</dbReference>
<evidence type="ECO:0000256" key="1">
    <source>
        <dbReference type="ARBA" id="ARBA00022485"/>
    </source>
</evidence>
<dbReference type="PANTHER" id="PTHR11228:SF7">
    <property type="entry name" value="PQQA PEPTIDE CYCLASE"/>
    <property type="match status" value="1"/>
</dbReference>
<comment type="subunit">
    <text evidence="8">Interacts with PqqD. The interaction is necessary for activity of PqqE.</text>
</comment>
<dbReference type="NCBIfam" id="TIGR02109">
    <property type="entry name" value="PQQ_syn_pqqE"/>
    <property type="match status" value="1"/>
</dbReference>
<dbReference type="RefSeq" id="WP_144876021.1">
    <property type="nucleotide sequence ID" value="NZ_LR214364.1"/>
</dbReference>
<evidence type="ECO:0000256" key="5">
    <source>
        <dbReference type="ARBA" id="ARBA00023002"/>
    </source>
</evidence>